<dbReference type="KEGG" id="moc:BB934_45550"/>
<dbReference type="RefSeq" id="WP_099516260.1">
    <property type="nucleotide sequence ID" value="NZ_CP016621.1"/>
</dbReference>
<keyword evidence="2" id="KW-0812">Transmembrane</keyword>
<keyword evidence="2" id="KW-1133">Transmembrane helix</keyword>
<evidence type="ECO:0000256" key="1">
    <source>
        <dbReference type="SAM" id="MobiDB-lite"/>
    </source>
</evidence>
<gene>
    <name evidence="3" type="ORF">BB934_45550</name>
</gene>
<keyword evidence="2" id="KW-0472">Membrane</keyword>
<sequence>MTNAKKPTMSRKSPKASNEAPAAPKPVDPIGNVIGADFDFSSWSDEPKAEAFPSSIPSHDDFDDDPFAEDAEKFDGPCDKCGTAITEKTRWQLALETSSGGSHWVNYCPDCAKPIVDRAEAASESASHDVDFFEGDEFADMPMPPLAEPKELTATAVRGGFYRVNEPGFPEDPYVNGNALGARFISDGYIVAGPYGRGSRYRVFEKGGNDSFGSAEDVAFRFLEPGTVIVPPRPFYGHRYHQAETDDQLLLADEVATRVLPKGSIVITPDEWDDDGGFLISQEGNRKYRTKGDVAETVRQMVDPTPKSEPKTKASTRPSRVAHFLETALFAVAVAVLFLAIPLLWIAESKKRTFASGIALGFLGVFLMGALFGGDDAPPPVALKQATTIEAPAAKADSNKGEGKHHD</sequence>
<feature type="transmembrane region" description="Helical" evidence="2">
    <location>
        <begin position="328"/>
        <end position="347"/>
    </location>
</feature>
<proteinExistence type="predicted"/>
<geneLocation type="plasmid" evidence="3">
    <name>unnamed5</name>
</geneLocation>
<organism evidence="3">
    <name type="scientific">Microvirga ossetica</name>
    <dbReference type="NCBI Taxonomy" id="1882682"/>
    <lineage>
        <taxon>Bacteria</taxon>
        <taxon>Pseudomonadati</taxon>
        <taxon>Pseudomonadota</taxon>
        <taxon>Alphaproteobacteria</taxon>
        <taxon>Hyphomicrobiales</taxon>
        <taxon>Methylobacteriaceae</taxon>
        <taxon>Microvirga</taxon>
    </lineage>
</organism>
<dbReference type="EMBL" id="CP016621">
    <property type="protein sequence ID" value="ANY85488.1"/>
    <property type="molecule type" value="Genomic_DNA"/>
</dbReference>
<protein>
    <submittedName>
        <fullName evidence="3">Uncharacterized protein</fullName>
    </submittedName>
</protein>
<evidence type="ECO:0000256" key="2">
    <source>
        <dbReference type="SAM" id="Phobius"/>
    </source>
</evidence>
<feature type="transmembrane region" description="Helical" evidence="2">
    <location>
        <begin position="354"/>
        <end position="374"/>
    </location>
</feature>
<keyword evidence="3" id="KW-0614">Plasmid</keyword>
<dbReference type="AlphaFoldDB" id="A0A1B2EZZ1"/>
<reference evidence="3" key="1">
    <citation type="submission" date="2016-07" db="EMBL/GenBank/DDBJ databases">
        <title>Microvirga ossetica sp. nov. a new species of rhizobia isolated from root nodules of the legume species Vicia alpestris Steven originated from North Ossetia region in the Caucasus.</title>
        <authorList>
            <person name="Safronova V.I."/>
            <person name="Kuznetsova I.G."/>
            <person name="Sazanova A.L."/>
            <person name="Belimov A."/>
            <person name="Andronov E."/>
            <person name="Osledkin Y.S."/>
            <person name="Onishchuk O.P."/>
            <person name="Kurchak O.N."/>
            <person name="Shaposhnikov A.I."/>
            <person name="Willems A."/>
            <person name="Tikhonovich I.A."/>
        </authorList>
    </citation>
    <scope>NUCLEOTIDE SEQUENCE [LARGE SCALE GENOMIC DNA]</scope>
    <source>
        <strain evidence="3">V5/3M</strain>
        <plasmid evidence="3">unnamed5</plasmid>
    </source>
</reference>
<feature type="region of interest" description="Disordered" evidence="1">
    <location>
        <begin position="1"/>
        <end position="65"/>
    </location>
</feature>
<evidence type="ECO:0000313" key="3">
    <source>
        <dbReference type="EMBL" id="ANY85488.1"/>
    </source>
</evidence>
<accession>A0A1B2EZZ1</accession>
<name>A0A1B2EZZ1_9HYPH</name>